<dbReference type="SUPFAM" id="SSF46689">
    <property type="entry name" value="Homeodomain-like"/>
    <property type="match status" value="1"/>
</dbReference>
<sequence>MNLKMKKQLQKKKDMLRSAAMVISKKGYHRATMDDIAAELLMTKGALYYYFANKEELIFQCHEMILSEAIEEIEAILALEVTSIEKMEKAIIRHIYFAIDEKEMFNMLLQPESTFADQHISVILEKREKYSSLFDEIIAEGKRNGSFRVKEAKMVRMIILGAMNWIQQWYSSKGEQSKEDVAKIYAEYLLKILI</sequence>
<dbReference type="RefSeq" id="WP_338452714.1">
    <property type="nucleotide sequence ID" value="NZ_CP137640.1"/>
</dbReference>
<dbReference type="InterPro" id="IPR001647">
    <property type="entry name" value="HTH_TetR"/>
</dbReference>
<dbReference type="InterPro" id="IPR036271">
    <property type="entry name" value="Tet_transcr_reg_TetR-rel_C_sf"/>
</dbReference>
<evidence type="ECO:0000313" key="5">
    <source>
        <dbReference type="EMBL" id="WVX83843.1"/>
    </source>
</evidence>
<reference evidence="5 6" key="1">
    <citation type="submission" date="2023-10" db="EMBL/GenBank/DDBJ databases">
        <title>Niallia locisalis sp.nov. isolated from a salt pond sample.</title>
        <authorList>
            <person name="Li X.-J."/>
            <person name="Dong L."/>
        </authorList>
    </citation>
    <scope>NUCLEOTIDE SEQUENCE [LARGE SCALE GENOMIC DNA]</scope>
    <source>
        <strain evidence="5 6">DSM 29761</strain>
    </source>
</reference>
<dbReference type="InterPro" id="IPR050624">
    <property type="entry name" value="HTH-type_Tx_Regulator"/>
</dbReference>
<dbReference type="PRINTS" id="PR00455">
    <property type="entry name" value="HTHTETR"/>
</dbReference>
<gene>
    <name evidence="5" type="ORF">R4Z09_13155</name>
</gene>
<dbReference type="PANTHER" id="PTHR43479:SF11">
    <property type="entry name" value="ACREF_ENVCD OPERON REPRESSOR-RELATED"/>
    <property type="match status" value="1"/>
</dbReference>
<dbReference type="Gene3D" id="1.10.357.10">
    <property type="entry name" value="Tetracycline Repressor, domain 2"/>
    <property type="match status" value="1"/>
</dbReference>
<accession>A0ABZ2CLG8</accession>
<keyword evidence="2 3" id="KW-0238">DNA-binding</keyword>
<dbReference type="EMBL" id="CP137640">
    <property type="protein sequence ID" value="WVX83843.1"/>
    <property type="molecule type" value="Genomic_DNA"/>
</dbReference>
<evidence type="ECO:0000256" key="3">
    <source>
        <dbReference type="PROSITE-ProRule" id="PRU00335"/>
    </source>
</evidence>
<feature type="domain" description="HTH tetR-type" evidence="4">
    <location>
        <begin position="9"/>
        <end position="69"/>
    </location>
</feature>
<keyword evidence="6" id="KW-1185">Reference proteome</keyword>
<evidence type="ECO:0000313" key="6">
    <source>
        <dbReference type="Proteomes" id="UP001357223"/>
    </source>
</evidence>
<dbReference type="InterPro" id="IPR041490">
    <property type="entry name" value="KstR2_TetR_C"/>
</dbReference>
<evidence type="ECO:0000256" key="1">
    <source>
        <dbReference type="ARBA" id="ARBA00022491"/>
    </source>
</evidence>
<evidence type="ECO:0000256" key="2">
    <source>
        <dbReference type="ARBA" id="ARBA00023125"/>
    </source>
</evidence>
<organism evidence="5 6">
    <name type="scientific">Niallia oryzisoli</name>
    <dbReference type="NCBI Taxonomy" id="1737571"/>
    <lineage>
        <taxon>Bacteria</taxon>
        <taxon>Bacillati</taxon>
        <taxon>Bacillota</taxon>
        <taxon>Bacilli</taxon>
        <taxon>Bacillales</taxon>
        <taxon>Bacillaceae</taxon>
        <taxon>Niallia</taxon>
    </lineage>
</organism>
<proteinExistence type="predicted"/>
<dbReference type="Pfam" id="PF00440">
    <property type="entry name" value="TetR_N"/>
    <property type="match status" value="1"/>
</dbReference>
<dbReference type="Gene3D" id="1.10.10.60">
    <property type="entry name" value="Homeodomain-like"/>
    <property type="match status" value="1"/>
</dbReference>
<dbReference type="Proteomes" id="UP001357223">
    <property type="component" value="Chromosome"/>
</dbReference>
<dbReference type="PANTHER" id="PTHR43479">
    <property type="entry name" value="ACREF/ENVCD OPERON REPRESSOR-RELATED"/>
    <property type="match status" value="1"/>
</dbReference>
<feature type="DNA-binding region" description="H-T-H motif" evidence="3">
    <location>
        <begin position="32"/>
        <end position="51"/>
    </location>
</feature>
<dbReference type="InterPro" id="IPR009057">
    <property type="entry name" value="Homeodomain-like_sf"/>
</dbReference>
<dbReference type="PROSITE" id="PS50977">
    <property type="entry name" value="HTH_TETR_2"/>
    <property type="match status" value="1"/>
</dbReference>
<keyword evidence="1" id="KW-0678">Repressor</keyword>
<dbReference type="SUPFAM" id="SSF48498">
    <property type="entry name" value="Tetracyclin repressor-like, C-terminal domain"/>
    <property type="match status" value="1"/>
</dbReference>
<dbReference type="Pfam" id="PF17932">
    <property type="entry name" value="TetR_C_24"/>
    <property type="match status" value="1"/>
</dbReference>
<protein>
    <submittedName>
        <fullName evidence="5">TetR/AcrR family transcriptional regulator</fullName>
    </submittedName>
</protein>
<name>A0ABZ2CLG8_9BACI</name>
<evidence type="ECO:0000259" key="4">
    <source>
        <dbReference type="PROSITE" id="PS50977"/>
    </source>
</evidence>